<evidence type="ECO:0000313" key="3">
    <source>
        <dbReference type="Proteomes" id="UP000522590"/>
    </source>
</evidence>
<dbReference type="GO" id="GO:0016757">
    <property type="term" value="F:glycosyltransferase activity"/>
    <property type="evidence" value="ECO:0007669"/>
    <property type="project" value="UniProtKB-KW"/>
</dbReference>
<organism evidence="2 3">
    <name type="scientific">Komagataeibacter swingsii</name>
    <dbReference type="NCBI Taxonomy" id="215220"/>
    <lineage>
        <taxon>Bacteria</taxon>
        <taxon>Pseudomonadati</taxon>
        <taxon>Pseudomonadota</taxon>
        <taxon>Alphaproteobacteria</taxon>
        <taxon>Acetobacterales</taxon>
        <taxon>Acetobacteraceae</taxon>
        <taxon>Komagataeibacter</taxon>
    </lineage>
</organism>
<dbReference type="SUPFAM" id="SSF53271">
    <property type="entry name" value="PRTase-like"/>
    <property type="match status" value="1"/>
</dbReference>
<dbReference type="InterPro" id="IPR029057">
    <property type="entry name" value="PRTase-like"/>
</dbReference>
<gene>
    <name evidence="2" type="ORF">HUK81_17130</name>
</gene>
<dbReference type="RefSeq" id="WP_176644099.1">
    <property type="nucleotide sequence ID" value="NZ_JABXXS010000082.1"/>
</dbReference>
<keyword evidence="2" id="KW-0328">Glycosyltransferase</keyword>
<dbReference type="Pfam" id="PF00156">
    <property type="entry name" value="Pribosyltran"/>
    <property type="match status" value="1"/>
</dbReference>
<dbReference type="EMBL" id="JABXXS010000082">
    <property type="protein sequence ID" value="NVN38600.1"/>
    <property type="molecule type" value="Genomic_DNA"/>
</dbReference>
<name>A0A850P7P6_9PROT</name>
<keyword evidence="2" id="KW-0808">Transferase</keyword>
<dbReference type="CDD" id="cd06223">
    <property type="entry name" value="PRTases_typeI"/>
    <property type="match status" value="1"/>
</dbReference>
<accession>A0A850P7P6</accession>
<dbReference type="Gene3D" id="3.30.1310.20">
    <property type="entry name" value="PRTase-like"/>
    <property type="match status" value="1"/>
</dbReference>
<proteinExistence type="predicted"/>
<evidence type="ECO:0000313" key="2">
    <source>
        <dbReference type="EMBL" id="NVN38600.1"/>
    </source>
</evidence>
<feature type="domain" description="Phosphoribosyltransferase" evidence="1">
    <location>
        <begin position="41"/>
        <end position="202"/>
    </location>
</feature>
<evidence type="ECO:0000259" key="1">
    <source>
        <dbReference type="Pfam" id="PF00156"/>
    </source>
</evidence>
<reference evidence="2 3" key="1">
    <citation type="submission" date="2020-06" db="EMBL/GenBank/DDBJ databases">
        <title>Description of novel acetic acid bacteria.</title>
        <authorList>
            <person name="Sombolestani A."/>
        </authorList>
    </citation>
    <scope>NUCLEOTIDE SEQUENCE [LARGE SCALE GENOMIC DNA]</scope>
    <source>
        <strain evidence="2 3">LMG 25</strain>
    </source>
</reference>
<dbReference type="AlphaFoldDB" id="A0A850P7P6"/>
<sequence>MALRPVIVSGPIISGAPEFRNRHEAGRRLATMLVPLVAAHPVVLALPRGGVPVAFEVARRLHAPLGLLFARKIGMPGAEEFGLGAIAAEGKGHAEPVLDEALMRQVGITREALVPAIRHQRAEIARQQAEYGSVTPPINGRVVVVVDDGIATGGTMRAALRVVHHHGALRVVLAVPVASSETLADLAAECDDMVCLATPSDFRAVGIHYADFRQVEDDEVRNLLAQARTVT</sequence>
<dbReference type="InterPro" id="IPR000836">
    <property type="entry name" value="PRTase_dom"/>
</dbReference>
<comment type="caution">
    <text evidence="2">The sequence shown here is derived from an EMBL/GenBank/DDBJ whole genome shotgun (WGS) entry which is preliminary data.</text>
</comment>
<protein>
    <submittedName>
        <fullName evidence="2">Phosphoribosyltransferase</fullName>
    </submittedName>
</protein>
<dbReference type="Proteomes" id="UP000522590">
    <property type="component" value="Unassembled WGS sequence"/>
</dbReference>
<dbReference type="Gene3D" id="3.40.50.2020">
    <property type="match status" value="1"/>
</dbReference>